<dbReference type="SMART" id="SM00646">
    <property type="entry name" value="Ami_3"/>
    <property type="match status" value="1"/>
</dbReference>
<dbReference type="PROSITE" id="PS51781">
    <property type="entry name" value="SH3B"/>
    <property type="match status" value="4"/>
</dbReference>
<dbReference type="STRING" id="759851.SAMN04244570_0972"/>
<feature type="domain" description="SH3b" evidence="3">
    <location>
        <begin position="256"/>
        <end position="320"/>
    </location>
</feature>
<dbReference type="HOGENOM" id="CLU_527411_0_0_9"/>
<accession>F9DVE5</accession>
<sequence length="516" mass="56699">EDMRKYRFGLIMSLALLLFFSSLPSGLAETVEVDSPTLNVRSGPGLTYPVVGQLKDQDRLTILETDGDWLKIQFGEEQGWVAKWLTRSAETSEQSKEVVSKVDSLNIRSSPSVQSAVIGKMRAGAIATATGQEGDWISIILDGREGWVSAEYVSEAKESSFAASGEEEEIEQPTVSKEVTDPDEFTVAVEKLNVRKKATLQSKKLTQINKGDTFPVVATDGNWVQVQLDKKKTGWVYSFHGHLSSNQAKVASTDETDQGIVTILTDGTNLREEPSTSSPVVFRVNAGENYPIIDKQDDWYKISLPNGQQAFVAEWVVTTTDSSSPTGQKQTKQARVKGTLKGLTIVVDPGHGGHDRGTTGAHGSIEKDLTLITAELLATKLQKAGAEVVLTRNSDTYVLLGARASIAQYHDADAFVSIHYDAHVDPSISGFTSYYTRSEQQPLAEAINKGLASTITLRDRGTQFGDFHVLRENNRIGVLVELGYLSNYNEERQITTNHFREQATHGIYQGLLDYFN</sequence>
<gene>
    <name evidence="4" type="primary">yrvJ</name>
    <name evidence="4" type="ORF">HMPREF9372_2776</name>
</gene>
<dbReference type="eggNOG" id="COG3103">
    <property type="taxonomic scope" value="Bacteria"/>
</dbReference>
<comment type="caution">
    <text evidence="4">The sequence shown here is derived from an EMBL/GenBank/DDBJ whole genome shotgun (WGS) entry which is preliminary data.</text>
</comment>
<dbReference type="InterPro" id="IPR002508">
    <property type="entry name" value="MurNAc-LAA_cat"/>
</dbReference>
<name>F9DVE5_9BACL</name>
<dbReference type="EC" id="3.5.1.28" evidence="4"/>
<dbReference type="RefSeq" id="WP_009497436.1">
    <property type="nucleotide sequence ID" value="NZ_GL982998.1"/>
</dbReference>
<dbReference type="InterPro" id="IPR050695">
    <property type="entry name" value="N-acetylmuramoyl_amidase_3"/>
</dbReference>
<dbReference type="Pfam" id="PF01520">
    <property type="entry name" value="Amidase_3"/>
    <property type="match status" value="1"/>
</dbReference>
<feature type="domain" description="SH3b" evidence="3">
    <location>
        <begin position="182"/>
        <end position="246"/>
    </location>
</feature>
<dbReference type="eggNOG" id="COG3807">
    <property type="taxonomic scope" value="Bacteria"/>
</dbReference>
<evidence type="ECO:0000256" key="2">
    <source>
        <dbReference type="ARBA" id="ARBA00023316"/>
    </source>
</evidence>
<dbReference type="PANTHER" id="PTHR30404:SF0">
    <property type="entry name" value="N-ACETYLMURAMOYL-L-ALANINE AMIDASE AMIC"/>
    <property type="match status" value="1"/>
</dbReference>
<dbReference type="Proteomes" id="UP000005316">
    <property type="component" value="Unassembled WGS sequence"/>
</dbReference>
<dbReference type="PIRSF" id="PIRSF037846">
    <property type="entry name" value="Autolysin_YrvJ_prd"/>
    <property type="match status" value="1"/>
</dbReference>
<dbReference type="SMART" id="SM00287">
    <property type="entry name" value="SH3b"/>
    <property type="match status" value="4"/>
</dbReference>
<keyword evidence="1 4" id="KW-0378">Hydrolase</keyword>
<evidence type="ECO:0000259" key="3">
    <source>
        <dbReference type="PROSITE" id="PS51781"/>
    </source>
</evidence>
<keyword evidence="2" id="KW-0961">Cell wall biogenesis/degradation</keyword>
<protein>
    <submittedName>
        <fullName evidence="4">N-acetylmuramoyl-L-alanine amidase YrvJ</fullName>
        <ecNumber evidence="4">3.5.1.28</ecNumber>
    </submittedName>
</protein>
<dbReference type="GO" id="GO:0008745">
    <property type="term" value="F:N-acetylmuramoyl-L-alanine amidase activity"/>
    <property type="evidence" value="ECO:0007669"/>
    <property type="project" value="UniProtKB-EC"/>
</dbReference>
<evidence type="ECO:0000313" key="5">
    <source>
        <dbReference type="Proteomes" id="UP000005316"/>
    </source>
</evidence>
<dbReference type="PANTHER" id="PTHR30404">
    <property type="entry name" value="N-ACETYLMURAMOYL-L-ALANINE AMIDASE"/>
    <property type="match status" value="1"/>
</dbReference>
<evidence type="ECO:0000313" key="4">
    <source>
        <dbReference type="EMBL" id="EGQ22665.1"/>
    </source>
</evidence>
<dbReference type="CDD" id="cd02696">
    <property type="entry name" value="MurNAc-LAA"/>
    <property type="match status" value="1"/>
</dbReference>
<dbReference type="eggNOG" id="COG0860">
    <property type="taxonomic scope" value="Bacteria"/>
</dbReference>
<feature type="non-terminal residue" evidence="4">
    <location>
        <position position="1"/>
    </location>
</feature>
<dbReference type="SUPFAM" id="SSF53187">
    <property type="entry name" value="Zn-dependent exopeptidases"/>
    <property type="match status" value="1"/>
</dbReference>
<dbReference type="InterPro" id="IPR017293">
    <property type="entry name" value="N-acetylmuramoyl-L-ala_amidase"/>
</dbReference>
<dbReference type="GO" id="GO:0071555">
    <property type="term" value="P:cell wall organization"/>
    <property type="evidence" value="ECO:0007669"/>
    <property type="project" value="UniProtKB-KW"/>
</dbReference>
<dbReference type="EMBL" id="AFPZ01000089">
    <property type="protein sequence ID" value="EGQ22665.1"/>
    <property type="molecule type" value="Genomic_DNA"/>
</dbReference>
<reference evidence="4 5" key="1">
    <citation type="submission" date="2011-04" db="EMBL/GenBank/DDBJ databases">
        <authorList>
            <person name="Muzny D."/>
            <person name="Qin X."/>
            <person name="Deng J."/>
            <person name="Jiang H."/>
            <person name="Liu Y."/>
            <person name="Qu J."/>
            <person name="Song X.-Z."/>
            <person name="Zhang L."/>
            <person name="Thornton R."/>
            <person name="Coyle M."/>
            <person name="Francisco L."/>
            <person name="Jackson L."/>
            <person name="Javaid M."/>
            <person name="Korchina V."/>
            <person name="Kovar C."/>
            <person name="Mata R."/>
            <person name="Mathew T."/>
            <person name="Ngo R."/>
            <person name="Nguyen L."/>
            <person name="Nguyen N."/>
            <person name="Okwuonu G."/>
            <person name="Ongeri F."/>
            <person name="Pham C."/>
            <person name="Simmons D."/>
            <person name="Wilczek-Boney K."/>
            <person name="Hale W."/>
            <person name="Jakkamsetti A."/>
            <person name="Pham P."/>
            <person name="Ruth R."/>
            <person name="San Lucas F."/>
            <person name="Warren J."/>
            <person name="Zhang J."/>
            <person name="Zhao Z."/>
            <person name="Zhou C."/>
            <person name="Zhu D."/>
            <person name="Lee S."/>
            <person name="Bess C."/>
            <person name="Blankenburg K."/>
            <person name="Forbes L."/>
            <person name="Fu Q."/>
            <person name="Gubbala S."/>
            <person name="Hirani K."/>
            <person name="Jayaseelan J.C."/>
            <person name="Lara F."/>
            <person name="Munidasa M."/>
            <person name="Palculict T."/>
            <person name="Patil S."/>
            <person name="Pu L.-L."/>
            <person name="Saada N."/>
            <person name="Tang L."/>
            <person name="Weissenberger G."/>
            <person name="Zhu Y."/>
            <person name="Hemphill L."/>
            <person name="Shang Y."/>
            <person name="Youmans B."/>
            <person name="Ayvaz T."/>
            <person name="Ross M."/>
            <person name="Santibanez J."/>
            <person name="Aqrawi P."/>
            <person name="Gross S."/>
            <person name="Joshi V."/>
            <person name="Fowler G."/>
            <person name="Nazareth L."/>
            <person name="Reid J."/>
            <person name="Worley K."/>
            <person name="Petrosino J."/>
            <person name="Highlander S."/>
            <person name="Gibbs R."/>
        </authorList>
    </citation>
    <scope>NUCLEOTIDE SEQUENCE [LARGE SCALE GENOMIC DNA]</scope>
    <source>
        <strain evidence="4 5">2681</strain>
    </source>
</reference>
<feature type="domain" description="SH3b" evidence="3">
    <location>
        <begin position="28"/>
        <end position="89"/>
    </location>
</feature>
<dbReference type="AlphaFoldDB" id="F9DVE5"/>
<feature type="domain" description="SH3b" evidence="3">
    <location>
        <begin position="93"/>
        <end position="157"/>
    </location>
</feature>
<organism evidence="4 5">
    <name type="scientific">Sporosarcina newyorkensis 2681</name>
    <dbReference type="NCBI Taxonomy" id="1027292"/>
    <lineage>
        <taxon>Bacteria</taxon>
        <taxon>Bacillati</taxon>
        <taxon>Bacillota</taxon>
        <taxon>Bacilli</taxon>
        <taxon>Bacillales</taxon>
        <taxon>Caryophanaceae</taxon>
        <taxon>Sporosarcina</taxon>
    </lineage>
</organism>
<dbReference type="GO" id="GO:0009253">
    <property type="term" value="P:peptidoglycan catabolic process"/>
    <property type="evidence" value="ECO:0007669"/>
    <property type="project" value="InterPro"/>
</dbReference>
<dbReference type="Gene3D" id="3.40.630.40">
    <property type="entry name" value="Zn-dependent exopeptidases"/>
    <property type="match status" value="1"/>
</dbReference>
<dbReference type="InterPro" id="IPR003646">
    <property type="entry name" value="SH3-like_bac-type"/>
</dbReference>
<dbReference type="Gene3D" id="2.30.30.40">
    <property type="entry name" value="SH3 Domains"/>
    <property type="match status" value="4"/>
</dbReference>
<dbReference type="Pfam" id="PF08239">
    <property type="entry name" value="SH3_3"/>
    <property type="match status" value="4"/>
</dbReference>
<dbReference type="GO" id="GO:0030288">
    <property type="term" value="C:outer membrane-bounded periplasmic space"/>
    <property type="evidence" value="ECO:0007669"/>
    <property type="project" value="TreeGrafter"/>
</dbReference>
<evidence type="ECO:0000256" key="1">
    <source>
        <dbReference type="ARBA" id="ARBA00022801"/>
    </source>
</evidence>
<proteinExistence type="predicted"/>